<protein>
    <submittedName>
        <fullName evidence="1">Uncharacterized protein</fullName>
    </submittedName>
</protein>
<dbReference type="EMBL" id="GBXM01060421">
    <property type="protein sequence ID" value="JAH48156.1"/>
    <property type="molecule type" value="Transcribed_RNA"/>
</dbReference>
<name>A0A0E9T3F3_ANGAN</name>
<dbReference type="AlphaFoldDB" id="A0A0E9T3F3"/>
<proteinExistence type="predicted"/>
<evidence type="ECO:0000313" key="1">
    <source>
        <dbReference type="EMBL" id="JAH48156.1"/>
    </source>
</evidence>
<reference evidence="1" key="1">
    <citation type="submission" date="2014-11" db="EMBL/GenBank/DDBJ databases">
        <authorList>
            <person name="Amaro Gonzalez C."/>
        </authorList>
    </citation>
    <scope>NUCLEOTIDE SEQUENCE</scope>
</reference>
<reference evidence="1" key="2">
    <citation type="journal article" date="2015" name="Fish Shellfish Immunol.">
        <title>Early steps in the European eel (Anguilla anguilla)-Vibrio vulnificus interaction in the gills: Role of the RtxA13 toxin.</title>
        <authorList>
            <person name="Callol A."/>
            <person name="Pajuelo D."/>
            <person name="Ebbesson L."/>
            <person name="Teles M."/>
            <person name="MacKenzie S."/>
            <person name="Amaro C."/>
        </authorList>
    </citation>
    <scope>NUCLEOTIDE SEQUENCE</scope>
</reference>
<sequence length="39" mass="4280">MVYSAFLLHRSLEDSAFGIKQRAKLPSPVSGVIKLHLAV</sequence>
<organism evidence="1">
    <name type="scientific">Anguilla anguilla</name>
    <name type="common">European freshwater eel</name>
    <name type="synonym">Muraena anguilla</name>
    <dbReference type="NCBI Taxonomy" id="7936"/>
    <lineage>
        <taxon>Eukaryota</taxon>
        <taxon>Metazoa</taxon>
        <taxon>Chordata</taxon>
        <taxon>Craniata</taxon>
        <taxon>Vertebrata</taxon>
        <taxon>Euteleostomi</taxon>
        <taxon>Actinopterygii</taxon>
        <taxon>Neopterygii</taxon>
        <taxon>Teleostei</taxon>
        <taxon>Anguilliformes</taxon>
        <taxon>Anguillidae</taxon>
        <taxon>Anguilla</taxon>
    </lineage>
</organism>
<accession>A0A0E9T3F3</accession>